<dbReference type="InterPro" id="IPR002172">
    <property type="entry name" value="LDrepeatLR_classA_rpt"/>
</dbReference>
<accession>A0A2C9L5E5</accession>
<dbReference type="SUPFAM" id="SSF57424">
    <property type="entry name" value="LDL receptor-like module"/>
    <property type="match status" value="1"/>
</dbReference>
<feature type="chain" id="PRO_5044573263" evidence="3">
    <location>
        <begin position="31"/>
        <end position="83"/>
    </location>
</feature>
<dbReference type="VEuPathDB" id="VectorBase:BGLB027281"/>
<dbReference type="InterPro" id="IPR036055">
    <property type="entry name" value="LDL_receptor-like_sf"/>
</dbReference>
<sequence length="83" mass="9471">MFMQTSYLSRMLSKLCVLGVLMCLVCVMNACNSDEFTCKDEMSNCIVDFYECDGEPDCLNGLDEANCPENDEEKRQLNDSKYI</sequence>
<dbReference type="KEGG" id="bgt:106053580"/>
<name>A0A2C9L5E5_BIOGL</name>
<keyword evidence="6" id="KW-1185">Reference proteome</keyword>
<dbReference type="GeneID" id="106053580"/>
<organism evidence="4 5">
    <name type="scientific">Biomphalaria glabrata</name>
    <name type="common">Bloodfluke planorb</name>
    <name type="synonym">Freshwater snail</name>
    <dbReference type="NCBI Taxonomy" id="6526"/>
    <lineage>
        <taxon>Eukaryota</taxon>
        <taxon>Metazoa</taxon>
        <taxon>Spiralia</taxon>
        <taxon>Lophotrochozoa</taxon>
        <taxon>Mollusca</taxon>
        <taxon>Gastropoda</taxon>
        <taxon>Heterobranchia</taxon>
        <taxon>Euthyneura</taxon>
        <taxon>Panpulmonata</taxon>
        <taxon>Hygrophila</taxon>
        <taxon>Lymnaeoidea</taxon>
        <taxon>Planorbidae</taxon>
        <taxon>Biomphalaria</taxon>
    </lineage>
</organism>
<dbReference type="AlphaFoldDB" id="A0A2C9L5E5"/>
<feature type="signal peptide" evidence="3">
    <location>
        <begin position="1"/>
        <end position="30"/>
    </location>
</feature>
<dbReference type="VEuPathDB" id="VectorBase:BGLAX_052110"/>
<evidence type="ECO:0000313" key="4">
    <source>
        <dbReference type="EnsemblMetazoa" id="BGLB027281-PA"/>
    </source>
</evidence>
<dbReference type="SMART" id="SM00192">
    <property type="entry name" value="LDLa"/>
    <property type="match status" value="1"/>
</dbReference>
<dbReference type="EnsemblMetazoa" id="BGLB027281-RA">
    <property type="protein sequence ID" value="BGLB027281-PA"/>
    <property type="gene ID" value="BGLB027281"/>
</dbReference>
<dbReference type="Proteomes" id="UP001165740">
    <property type="component" value="Chromosome 5"/>
</dbReference>
<comment type="caution">
    <text evidence="2">Lacks conserved residue(s) required for the propagation of feature annotation.</text>
</comment>
<evidence type="ECO:0000313" key="7">
    <source>
        <dbReference type="RefSeq" id="XP_013064615.1"/>
    </source>
</evidence>
<dbReference type="CDD" id="cd00112">
    <property type="entry name" value="LDLa"/>
    <property type="match status" value="1"/>
</dbReference>
<evidence type="ECO:0000256" key="1">
    <source>
        <dbReference type="ARBA" id="ARBA00023157"/>
    </source>
</evidence>
<gene>
    <name evidence="4" type="primary">106053580</name>
    <name evidence="7" type="synonym">LOC106053580</name>
</gene>
<keyword evidence="3" id="KW-0732">Signal</keyword>
<reference evidence="7" key="2">
    <citation type="submission" date="2025-04" db="UniProtKB">
        <authorList>
            <consortium name="RefSeq"/>
        </authorList>
    </citation>
    <scope>IDENTIFICATION</scope>
</reference>
<dbReference type="Proteomes" id="UP000076420">
    <property type="component" value="Unassembled WGS sequence"/>
</dbReference>
<protein>
    <submittedName>
        <fullName evidence="7">Low-density lipoprotein receptor-like</fullName>
    </submittedName>
</protein>
<dbReference type="PROSITE" id="PS50068">
    <property type="entry name" value="LDLRA_2"/>
    <property type="match status" value="1"/>
</dbReference>
<evidence type="ECO:0000256" key="2">
    <source>
        <dbReference type="PROSITE-ProRule" id="PRU00124"/>
    </source>
</evidence>
<dbReference type="Gene3D" id="4.10.400.10">
    <property type="entry name" value="Low-density Lipoprotein Receptor"/>
    <property type="match status" value="1"/>
</dbReference>
<dbReference type="Pfam" id="PF00057">
    <property type="entry name" value="Ldl_recept_a"/>
    <property type="match status" value="1"/>
</dbReference>
<evidence type="ECO:0000313" key="6">
    <source>
        <dbReference type="Proteomes" id="UP001165740"/>
    </source>
</evidence>
<evidence type="ECO:0000313" key="5">
    <source>
        <dbReference type="Proteomes" id="UP000076420"/>
    </source>
</evidence>
<proteinExistence type="predicted"/>
<reference evidence="4" key="1">
    <citation type="submission" date="2020-05" db="UniProtKB">
        <authorList>
            <consortium name="EnsemblMetazoa"/>
        </authorList>
    </citation>
    <scope>IDENTIFICATION</scope>
    <source>
        <strain evidence="4">BB02</strain>
    </source>
</reference>
<dbReference type="OrthoDB" id="6284657at2759"/>
<dbReference type="RefSeq" id="XP_013064615.1">
    <property type="nucleotide sequence ID" value="XM_013209161.2"/>
</dbReference>
<keyword evidence="1 2" id="KW-1015">Disulfide bond</keyword>
<evidence type="ECO:0000256" key="3">
    <source>
        <dbReference type="SAM" id="SignalP"/>
    </source>
</evidence>
<feature type="disulfide bond" evidence="2">
    <location>
        <begin position="52"/>
        <end position="67"/>
    </location>
</feature>